<keyword evidence="4" id="KW-0812">Transmembrane</keyword>
<comment type="subcellular location">
    <subcellularLocation>
        <location evidence="1">Membrane</location>
        <topology evidence="1">Single-pass membrane protein</topology>
    </subcellularLocation>
</comment>
<dbReference type="GO" id="GO:0005737">
    <property type="term" value="C:cytoplasm"/>
    <property type="evidence" value="ECO:0007669"/>
    <property type="project" value="TreeGrafter"/>
</dbReference>
<evidence type="ECO:0000256" key="4">
    <source>
        <dbReference type="ARBA" id="ARBA00022692"/>
    </source>
</evidence>
<keyword evidence="5" id="KW-1133">Transmembrane helix</keyword>
<dbReference type="InterPro" id="IPR008166">
    <property type="entry name" value="Glyco_transf_92"/>
</dbReference>
<reference evidence="7" key="2">
    <citation type="submission" date="2020-09" db="EMBL/GenBank/DDBJ databases">
        <authorList>
            <person name="Sun Q."/>
            <person name="Zhou Y."/>
        </authorList>
    </citation>
    <scope>NUCLEOTIDE SEQUENCE</scope>
    <source>
        <strain evidence="7">CGMCC 1.16012</strain>
    </source>
</reference>
<dbReference type="Pfam" id="PF01697">
    <property type="entry name" value="Glyco_transf_92"/>
    <property type="match status" value="1"/>
</dbReference>
<dbReference type="PANTHER" id="PTHR21461">
    <property type="entry name" value="GLYCOSYLTRANSFERASE FAMILY 92 PROTEIN"/>
    <property type="match status" value="1"/>
</dbReference>
<dbReference type="AlphaFoldDB" id="A0A917ABI4"/>
<protein>
    <recommendedName>
        <fullName evidence="9">Glycosyl transferase family 92</fullName>
    </recommendedName>
</protein>
<gene>
    <name evidence="7" type="ORF">GCM10011517_05150</name>
</gene>
<evidence type="ECO:0000313" key="7">
    <source>
        <dbReference type="EMBL" id="GGE40434.1"/>
    </source>
</evidence>
<evidence type="ECO:0008006" key="9">
    <source>
        <dbReference type="Google" id="ProtNLM"/>
    </source>
</evidence>
<evidence type="ECO:0000256" key="2">
    <source>
        <dbReference type="ARBA" id="ARBA00022676"/>
    </source>
</evidence>
<dbReference type="Gene3D" id="3.90.550.10">
    <property type="entry name" value="Spore Coat Polysaccharide Biosynthesis Protein SpsA, Chain A"/>
    <property type="match status" value="1"/>
</dbReference>
<dbReference type="OrthoDB" id="1997677at2"/>
<evidence type="ECO:0000256" key="6">
    <source>
        <dbReference type="ARBA" id="ARBA00023136"/>
    </source>
</evidence>
<reference evidence="7" key="1">
    <citation type="journal article" date="2014" name="Int. J. Syst. Evol. Microbiol.">
        <title>Complete genome sequence of Corynebacterium casei LMG S-19264T (=DSM 44701T), isolated from a smear-ripened cheese.</title>
        <authorList>
            <consortium name="US DOE Joint Genome Institute (JGI-PGF)"/>
            <person name="Walter F."/>
            <person name="Albersmeier A."/>
            <person name="Kalinowski J."/>
            <person name="Ruckert C."/>
        </authorList>
    </citation>
    <scope>NUCLEOTIDE SEQUENCE</scope>
    <source>
        <strain evidence="7">CGMCC 1.16012</strain>
    </source>
</reference>
<dbReference type="RefSeq" id="WP_095596569.1">
    <property type="nucleotide sequence ID" value="NZ_BMKN01000001.1"/>
</dbReference>
<proteinExistence type="predicted"/>
<accession>A0A917ABI4</accession>
<evidence type="ECO:0000256" key="3">
    <source>
        <dbReference type="ARBA" id="ARBA00022679"/>
    </source>
</evidence>
<dbReference type="PANTHER" id="PTHR21461:SF69">
    <property type="entry name" value="GLYCOSYLTRANSFERASE FAMILY 92 PROTEIN"/>
    <property type="match status" value="1"/>
</dbReference>
<comment type="caution">
    <text evidence="7">The sequence shown here is derived from an EMBL/GenBank/DDBJ whole genome shotgun (WGS) entry which is preliminary data.</text>
</comment>
<dbReference type="Proteomes" id="UP000606730">
    <property type="component" value="Unassembled WGS sequence"/>
</dbReference>
<dbReference type="InterPro" id="IPR029044">
    <property type="entry name" value="Nucleotide-diphossugar_trans"/>
</dbReference>
<dbReference type="GO" id="GO:0016757">
    <property type="term" value="F:glycosyltransferase activity"/>
    <property type="evidence" value="ECO:0007669"/>
    <property type="project" value="UniProtKB-KW"/>
</dbReference>
<keyword evidence="8" id="KW-1185">Reference proteome</keyword>
<keyword evidence="3" id="KW-0808">Transferase</keyword>
<name>A0A917ABI4_9RHOB</name>
<evidence type="ECO:0000256" key="5">
    <source>
        <dbReference type="ARBA" id="ARBA00022989"/>
    </source>
</evidence>
<dbReference type="GO" id="GO:0016020">
    <property type="term" value="C:membrane"/>
    <property type="evidence" value="ECO:0007669"/>
    <property type="project" value="UniProtKB-SubCell"/>
</dbReference>
<keyword evidence="2" id="KW-0328">Glycosyltransferase</keyword>
<sequence length="300" mass="33730">MLRTLFSRKNITKLSIIPPKAAEGRAGIALVLIVRNEERHIAEWARFHLAAGADFFVVYDNGCTDDTIPILRQLIPEEQLSVIPWDQKLRDGVTGREIHNQVLAYAHAIRNFGPRFRWMACIDADEFLVPVQDRSLGEALEPLKRCPNVSLPWHNFGRCGHQEPPEGGVIPNYTQRAAHPASGARGVTNFKVIIDPVRVTAVKVHSYETDGQTATWNDAGKMFNLSARNSEAFYSSERLQLNHYYTRSEQELAAKIARGSNQTVNAARHAQRVRRNVANIEAETVEDRSALKFLERIGGL</sequence>
<dbReference type="EMBL" id="BMKN01000001">
    <property type="protein sequence ID" value="GGE40434.1"/>
    <property type="molecule type" value="Genomic_DNA"/>
</dbReference>
<evidence type="ECO:0000313" key="8">
    <source>
        <dbReference type="Proteomes" id="UP000606730"/>
    </source>
</evidence>
<evidence type="ECO:0000256" key="1">
    <source>
        <dbReference type="ARBA" id="ARBA00004167"/>
    </source>
</evidence>
<dbReference type="SUPFAM" id="SSF53448">
    <property type="entry name" value="Nucleotide-diphospho-sugar transferases"/>
    <property type="match status" value="1"/>
</dbReference>
<organism evidence="7 8">
    <name type="scientific">Actibacterium pelagium</name>
    <dbReference type="NCBI Taxonomy" id="2029103"/>
    <lineage>
        <taxon>Bacteria</taxon>
        <taxon>Pseudomonadati</taxon>
        <taxon>Pseudomonadota</taxon>
        <taxon>Alphaproteobacteria</taxon>
        <taxon>Rhodobacterales</taxon>
        <taxon>Roseobacteraceae</taxon>
        <taxon>Actibacterium</taxon>
    </lineage>
</organism>
<keyword evidence="6" id="KW-0472">Membrane</keyword>